<dbReference type="RefSeq" id="WP_344119669.1">
    <property type="nucleotide sequence ID" value="NZ_BAAAOA010000007.1"/>
</dbReference>
<keyword evidence="2" id="KW-0472">Membrane</keyword>
<organism evidence="3 4">
    <name type="scientific">Kocuria aegyptia</name>
    <dbReference type="NCBI Taxonomy" id="330943"/>
    <lineage>
        <taxon>Bacteria</taxon>
        <taxon>Bacillati</taxon>
        <taxon>Actinomycetota</taxon>
        <taxon>Actinomycetes</taxon>
        <taxon>Micrococcales</taxon>
        <taxon>Micrococcaceae</taxon>
        <taxon>Kocuria</taxon>
    </lineage>
</organism>
<proteinExistence type="predicted"/>
<evidence type="ECO:0000256" key="1">
    <source>
        <dbReference type="SAM" id="MobiDB-lite"/>
    </source>
</evidence>
<feature type="compositionally biased region" description="Polar residues" evidence="1">
    <location>
        <begin position="1"/>
        <end position="17"/>
    </location>
</feature>
<sequence length="83" mass="8870">MTQSGEMNTQAPHAQQPTTSTTTRTITRTSFALLTAVLFAAAIFFGDIEFITAALLAGVAGIALDVRHTMKLPRVRSGHRAGR</sequence>
<evidence type="ECO:0000313" key="4">
    <source>
        <dbReference type="Proteomes" id="UP001501204"/>
    </source>
</evidence>
<dbReference type="Proteomes" id="UP001501204">
    <property type="component" value="Unassembled WGS sequence"/>
</dbReference>
<gene>
    <name evidence="3" type="ORF">GCM10009767_05870</name>
</gene>
<feature type="transmembrane region" description="Helical" evidence="2">
    <location>
        <begin position="31"/>
        <end position="64"/>
    </location>
</feature>
<accession>A0ABN2K7A1</accession>
<reference evidence="3 4" key="1">
    <citation type="journal article" date="2019" name="Int. J. Syst. Evol. Microbiol.">
        <title>The Global Catalogue of Microorganisms (GCM) 10K type strain sequencing project: providing services to taxonomists for standard genome sequencing and annotation.</title>
        <authorList>
            <consortium name="The Broad Institute Genomics Platform"/>
            <consortium name="The Broad Institute Genome Sequencing Center for Infectious Disease"/>
            <person name="Wu L."/>
            <person name="Ma J."/>
        </authorList>
    </citation>
    <scope>NUCLEOTIDE SEQUENCE [LARGE SCALE GENOMIC DNA]</scope>
    <source>
        <strain evidence="3 4">JCM 14735</strain>
    </source>
</reference>
<dbReference type="EMBL" id="BAAAOA010000007">
    <property type="protein sequence ID" value="GAA1749786.1"/>
    <property type="molecule type" value="Genomic_DNA"/>
</dbReference>
<comment type="caution">
    <text evidence="3">The sequence shown here is derived from an EMBL/GenBank/DDBJ whole genome shotgun (WGS) entry which is preliminary data.</text>
</comment>
<keyword evidence="2" id="KW-1133">Transmembrane helix</keyword>
<feature type="region of interest" description="Disordered" evidence="1">
    <location>
        <begin position="1"/>
        <end position="23"/>
    </location>
</feature>
<evidence type="ECO:0000256" key="2">
    <source>
        <dbReference type="SAM" id="Phobius"/>
    </source>
</evidence>
<keyword evidence="2" id="KW-0812">Transmembrane</keyword>
<protein>
    <submittedName>
        <fullName evidence="3">Uncharacterized protein</fullName>
    </submittedName>
</protein>
<name>A0ABN2K7A1_9MICC</name>
<keyword evidence="4" id="KW-1185">Reference proteome</keyword>
<evidence type="ECO:0000313" key="3">
    <source>
        <dbReference type="EMBL" id="GAA1749786.1"/>
    </source>
</evidence>